<dbReference type="EMBL" id="VJZC01000332">
    <property type="protein sequence ID" value="MPY61737.1"/>
    <property type="molecule type" value="Genomic_DNA"/>
</dbReference>
<proteinExistence type="predicted"/>
<dbReference type="OrthoDB" id="30633at2"/>
<comment type="caution">
    <text evidence="2">The sequence shown here is derived from an EMBL/GenBank/DDBJ whole genome shotgun (WGS) entry which is preliminary data.</text>
</comment>
<evidence type="ECO:0000259" key="1">
    <source>
        <dbReference type="Pfam" id="PF01636"/>
    </source>
</evidence>
<feature type="domain" description="Aminoglycoside phosphotransferase" evidence="1">
    <location>
        <begin position="54"/>
        <end position="258"/>
    </location>
</feature>
<protein>
    <submittedName>
        <fullName evidence="2">Phosphotransferase</fullName>
    </submittedName>
</protein>
<gene>
    <name evidence="2" type="ORF">FNH08_32705</name>
</gene>
<dbReference type="AlphaFoldDB" id="A0A5N8XQT9"/>
<dbReference type="Pfam" id="PF01636">
    <property type="entry name" value="APH"/>
    <property type="match status" value="1"/>
</dbReference>
<dbReference type="GO" id="GO:0016740">
    <property type="term" value="F:transferase activity"/>
    <property type="evidence" value="ECO:0007669"/>
    <property type="project" value="UniProtKB-KW"/>
</dbReference>
<dbReference type="SUPFAM" id="SSF56112">
    <property type="entry name" value="Protein kinase-like (PK-like)"/>
    <property type="match status" value="1"/>
</dbReference>
<dbReference type="Gene3D" id="3.90.1200.10">
    <property type="match status" value="1"/>
</dbReference>
<sequence>MRDAVDLMAETYALDAGPWRVTPVTRGALGQIWKLSGNGSSWAIKELLFGCDEEQVCKEAVLRQAAQDLGIASPRLIPNRHGAYVSRLPPSSGGGYVKLYDWIDGTTADASDPDLLDWFGGTMALLHQAGEGASEAPNSWYEECPREADWKDLLEKIHQAGIPWADALDRFISTTAAELAQWVTPSGPDGLVTSHLDLQPQNVLVGPNGPVLLDWDNAGPASAERELARAVYVWSGRNQVDLESARRLARAYRTAGGRAAIQGPQSFSMLFATDLNYVYVQAECAVDPTVTAAQREFASDQVVASLRSLPDLAAISRLAAGLEDLW</sequence>
<evidence type="ECO:0000313" key="2">
    <source>
        <dbReference type="EMBL" id="MPY61737.1"/>
    </source>
</evidence>
<dbReference type="InterPro" id="IPR002575">
    <property type="entry name" value="Aminoglycoside_PTrfase"/>
</dbReference>
<reference evidence="2 3" key="1">
    <citation type="submission" date="2019-07" db="EMBL/GenBank/DDBJ databases">
        <title>New species of Amycolatopsis and Streptomyces.</title>
        <authorList>
            <person name="Duangmal K."/>
            <person name="Teo W.F.A."/>
            <person name="Lipun K."/>
        </authorList>
    </citation>
    <scope>NUCLEOTIDE SEQUENCE [LARGE SCALE GENOMIC DNA]</scope>
    <source>
        <strain evidence="2 3">NBRC 106415</strain>
    </source>
</reference>
<keyword evidence="2" id="KW-0808">Transferase</keyword>
<organism evidence="2 3">
    <name type="scientific">Streptomyces spongiae</name>
    <dbReference type="NCBI Taxonomy" id="565072"/>
    <lineage>
        <taxon>Bacteria</taxon>
        <taxon>Bacillati</taxon>
        <taxon>Actinomycetota</taxon>
        <taxon>Actinomycetes</taxon>
        <taxon>Kitasatosporales</taxon>
        <taxon>Streptomycetaceae</taxon>
        <taxon>Streptomyces</taxon>
    </lineage>
</organism>
<dbReference type="InterPro" id="IPR011009">
    <property type="entry name" value="Kinase-like_dom_sf"/>
</dbReference>
<evidence type="ECO:0000313" key="3">
    <source>
        <dbReference type="Proteomes" id="UP000400924"/>
    </source>
</evidence>
<accession>A0A5N8XQT9</accession>
<dbReference type="Proteomes" id="UP000400924">
    <property type="component" value="Unassembled WGS sequence"/>
</dbReference>
<name>A0A5N8XQT9_9ACTN</name>
<dbReference type="RefSeq" id="WP_152775143.1">
    <property type="nucleotide sequence ID" value="NZ_VJZC01000332.1"/>
</dbReference>
<keyword evidence="3" id="KW-1185">Reference proteome</keyword>